<dbReference type="GO" id="GO:0000034">
    <property type="term" value="F:adenine deaminase activity"/>
    <property type="evidence" value="ECO:0007669"/>
    <property type="project" value="UniProtKB-EC"/>
</dbReference>
<feature type="domain" description="Adenine deaminase C-terminal" evidence="8">
    <location>
        <begin position="369"/>
        <end position="535"/>
    </location>
</feature>
<dbReference type="SUPFAM" id="SSF51338">
    <property type="entry name" value="Composite domain of metallo-dependent hydrolases"/>
    <property type="match status" value="1"/>
</dbReference>
<evidence type="ECO:0000256" key="5">
    <source>
        <dbReference type="ARBA" id="ARBA00047720"/>
    </source>
</evidence>
<keyword evidence="3 6" id="KW-0378">Hydrolase</keyword>
<dbReference type="Pfam" id="PF01979">
    <property type="entry name" value="Amidohydro_1"/>
    <property type="match status" value="1"/>
</dbReference>
<gene>
    <name evidence="6 9" type="primary">ade</name>
    <name evidence="9" type="ORF">U2150_05010</name>
</gene>
<evidence type="ECO:0000256" key="1">
    <source>
        <dbReference type="ARBA" id="ARBA00006773"/>
    </source>
</evidence>
<evidence type="ECO:0000256" key="4">
    <source>
        <dbReference type="ARBA" id="ARBA00023211"/>
    </source>
</evidence>
<comment type="cofactor">
    <cofactor evidence="6">
        <name>Mn(2+)</name>
        <dbReference type="ChEBI" id="CHEBI:29035"/>
    </cofactor>
</comment>
<dbReference type="HAMAP" id="MF_01518">
    <property type="entry name" value="Adenine_deamin"/>
    <property type="match status" value="1"/>
</dbReference>
<evidence type="ECO:0000259" key="8">
    <source>
        <dbReference type="Pfam" id="PF13382"/>
    </source>
</evidence>
<evidence type="ECO:0000256" key="2">
    <source>
        <dbReference type="ARBA" id="ARBA00012782"/>
    </source>
</evidence>
<feature type="domain" description="Amidohydrolase-related" evidence="7">
    <location>
        <begin position="43"/>
        <end position="318"/>
    </location>
</feature>
<evidence type="ECO:0000313" key="9">
    <source>
        <dbReference type="EMBL" id="MEJ8542846.1"/>
    </source>
</evidence>
<comment type="caution">
    <text evidence="9">The sequence shown here is derived from an EMBL/GenBank/DDBJ whole genome shotgun (WGS) entry which is preliminary data.</text>
</comment>
<dbReference type="InterPro" id="IPR006680">
    <property type="entry name" value="Amidohydro-rel"/>
</dbReference>
<evidence type="ECO:0000256" key="6">
    <source>
        <dbReference type="HAMAP-Rule" id="MF_01518"/>
    </source>
</evidence>
<dbReference type="Proteomes" id="UP001369247">
    <property type="component" value="Unassembled WGS sequence"/>
</dbReference>
<name>A0ABU8TVY7_METWO</name>
<dbReference type="NCBIfam" id="TIGR01178">
    <property type="entry name" value="ade"/>
    <property type="match status" value="1"/>
</dbReference>
<organism evidence="9 10">
    <name type="scientific">Methanothermobacter wolfeii</name>
    <name type="common">Methanobacterium wolfei</name>
    <dbReference type="NCBI Taxonomy" id="145261"/>
    <lineage>
        <taxon>Archaea</taxon>
        <taxon>Methanobacteriati</taxon>
        <taxon>Methanobacteriota</taxon>
        <taxon>Methanomada group</taxon>
        <taxon>Methanobacteria</taxon>
        <taxon>Methanobacteriales</taxon>
        <taxon>Methanobacteriaceae</taxon>
        <taxon>Methanothermobacter</taxon>
    </lineage>
</organism>
<dbReference type="EMBL" id="JAXUHJ010000008">
    <property type="protein sequence ID" value="MEJ8542846.1"/>
    <property type="molecule type" value="Genomic_DNA"/>
</dbReference>
<dbReference type="InterPro" id="IPR032466">
    <property type="entry name" value="Metal_Hydrolase"/>
</dbReference>
<dbReference type="PANTHER" id="PTHR11113:SF2">
    <property type="entry name" value="ADENINE DEAMINASE"/>
    <property type="match status" value="1"/>
</dbReference>
<dbReference type="EC" id="3.5.4.2" evidence="2 6"/>
<protein>
    <recommendedName>
        <fullName evidence="2 6">Adenine deaminase</fullName>
        <shortName evidence="6">Adenase</shortName>
        <shortName evidence="6">Adenine aminase</shortName>
        <ecNumber evidence="2 6">3.5.4.2</ecNumber>
    </recommendedName>
</protein>
<dbReference type="InterPro" id="IPR026912">
    <property type="entry name" value="Adenine_deam_C"/>
</dbReference>
<keyword evidence="10" id="KW-1185">Reference proteome</keyword>
<dbReference type="SUPFAM" id="SSF51556">
    <property type="entry name" value="Metallo-dependent hydrolases"/>
    <property type="match status" value="1"/>
</dbReference>
<dbReference type="InterPro" id="IPR011059">
    <property type="entry name" value="Metal-dep_hydrolase_composite"/>
</dbReference>
<dbReference type="PANTHER" id="PTHR11113">
    <property type="entry name" value="N-ACETYLGLUCOSAMINE-6-PHOSPHATE DEACETYLASE"/>
    <property type="match status" value="1"/>
</dbReference>
<evidence type="ECO:0000256" key="3">
    <source>
        <dbReference type="ARBA" id="ARBA00022801"/>
    </source>
</evidence>
<dbReference type="Gene3D" id="3.20.20.140">
    <property type="entry name" value="Metal-dependent hydrolases"/>
    <property type="match status" value="1"/>
</dbReference>
<reference evidence="9 10" key="1">
    <citation type="submission" date="2023-12" db="EMBL/GenBank/DDBJ databases">
        <title>Phenotypic and Genomic Characterization of Methanothermobacter wolfeii Strain BSEL, a CO2-Capturing Archaeon with Minimal Nutrient Requirements.</title>
        <authorList>
            <person name="Ale Enriquez F."/>
            <person name="Ahring B.K."/>
        </authorList>
    </citation>
    <scope>NUCLEOTIDE SEQUENCE [LARGE SCALE GENOMIC DNA]</scope>
    <source>
        <strain evidence="9 10">BSEL-1</strain>
    </source>
</reference>
<comment type="similarity">
    <text evidence="1 6">Belongs to the metallo-dependent hydrolases superfamily. Adenine deaminase family.</text>
</comment>
<accession>A0ABU8TVY7</accession>
<dbReference type="Pfam" id="PF13382">
    <property type="entry name" value="Adenine_deam_C"/>
    <property type="match status" value="1"/>
</dbReference>
<dbReference type="InterPro" id="IPR006679">
    <property type="entry name" value="Adenine_deam"/>
</dbReference>
<dbReference type="Gene3D" id="2.30.40.10">
    <property type="entry name" value="Urease, subunit C, domain 1"/>
    <property type="match status" value="1"/>
</dbReference>
<dbReference type="CDD" id="cd01295">
    <property type="entry name" value="AdeC"/>
    <property type="match status" value="1"/>
</dbReference>
<keyword evidence="4 6" id="KW-0464">Manganese</keyword>
<proteinExistence type="inferred from homology"/>
<evidence type="ECO:0000259" key="7">
    <source>
        <dbReference type="Pfam" id="PF01979"/>
    </source>
</evidence>
<comment type="catalytic activity">
    <reaction evidence="5 6">
        <text>adenine + H2O + H(+) = hypoxanthine + NH4(+)</text>
        <dbReference type="Rhea" id="RHEA:23688"/>
        <dbReference type="ChEBI" id="CHEBI:15377"/>
        <dbReference type="ChEBI" id="CHEBI:15378"/>
        <dbReference type="ChEBI" id="CHEBI:16708"/>
        <dbReference type="ChEBI" id="CHEBI:17368"/>
        <dbReference type="ChEBI" id="CHEBI:28938"/>
        <dbReference type="EC" id="3.5.4.2"/>
    </reaction>
</comment>
<dbReference type="RefSeq" id="WP_340222442.1">
    <property type="nucleotide sequence ID" value="NZ_JAXUHJ010000008.1"/>
</dbReference>
<sequence length="542" mass="58177">MGIELIRGNILNVFTGDIYPAEIEIEDGIIRAVRRIRGEYDHIILPGFIDAHVHIESSMLTPSSFASAAVPHGTVAAVSDPHEIANVMGVSGIDFMISDSSEAPMRFYFTAPSCVPATPFETAGAEISAGEIMELLGRDSIVALGEMMNFPGVIAGDEEVTAKIEAAKAMRKPIDGHAPLLSGDDLCTYIAAGISTDHECVTATEAIEKRELGMKIMAREGSSAKNLRDLLPAGCDFLVSDDIHPGDLLRGHLDLALRRAVEYGADPVEAVQMVTINPASHYRLDTGAIAPGMHADLAVVDNLRDFTVRRVYIGGELVAADGRCTYRMKKSAPISVNRIKVKEFSEEDLEVESDADEVTVRVIDVMDGQIITEESRAGLAVEDGFVAPDPSADILKVSVIDRYGKGNIANGFVRGFGLGEGALASTVAHDSHNIIVVGTDSEKMKGAVDLLRESGGGLAALSDDRCMVLELPVAGLMTDREASEVAEELEEIHDFAYELGSRLGAPFMTMSFLSLLVIPELKIGDRGLFSVDRFEFVDVIVD</sequence>
<evidence type="ECO:0000313" key="10">
    <source>
        <dbReference type="Proteomes" id="UP001369247"/>
    </source>
</evidence>